<dbReference type="EMBL" id="HBHT01037007">
    <property type="protein sequence ID" value="CAD9990354.1"/>
    <property type="molecule type" value="Transcribed_RNA"/>
</dbReference>
<feature type="region of interest" description="Disordered" evidence="1">
    <location>
        <begin position="41"/>
        <end position="310"/>
    </location>
</feature>
<feature type="region of interest" description="Disordered" evidence="1">
    <location>
        <begin position="428"/>
        <end position="461"/>
    </location>
</feature>
<feature type="compositionally biased region" description="Basic and acidic residues" evidence="1">
    <location>
        <begin position="65"/>
        <end position="75"/>
    </location>
</feature>
<protein>
    <submittedName>
        <fullName evidence="2">Uncharacterized protein</fullName>
    </submittedName>
</protein>
<dbReference type="AlphaFoldDB" id="A0A7S3DX05"/>
<gene>
    <name evidence="2" type="ORF">APAL1065_LOCUS24841</name>
</gene>
<evidence type="ECO:0000256" key="1">
    <source>
        <dbReference type="SAM" id="MobiDB-lite"/>
    </source>
</evidence>
<proteinExistence type="predicted"/>
<feature type="compositionally biased region" description="Basic and acidic residues" evidence="1">
    <location>
        <begin position="41"/>
        <end position="51"/>
    </location>
</feature>
<organism evidence="2">
    <name type="scientific">Entomoneis paludosa</name>
    <dbReference type="NCBI Taxonomy" id="265537"/>
    <lineage>
        <taxon>Eukaryota</taxon>
        <taxon>Sar</taxon>
        <taxon>Stramenopiles</taxon>
        <taxon>Ochrophyta</taxon>
        <taxon>Bacillariophyta</taxon>
        <taxon>Bacillariophyceae</taxon>
        <taxon>Bacillariophycidae</taxon>
        <taxon>Entomoneidaceae</taxon>
        <taxon>Entomoneis</taxon>
    </lineage>
</organism>
<feature type="compositionally biased region" description="Acidic residues" evidence="1">
    <location>
        <begin position="448"/>
        <end position="457"/>
    </location>
</feature>
<feature type="compositionally biased region" description="Polar residues" evidence="1">
    <location>
        <begin position="124"/>
        <end position="133"/>
    </location>
</feature>
<evidence type="ECO:0000313" key="2">
    <source>
        <dbReference type="EMBL" id="CAD9990354.1"/>
    </source>
</evidence>
<sequence length="556" mass="62364">MSLAEEQPQEQQQDDFEIVMGQEPGHVEVVCIDFDALELDRQHEEHAGEEKKDDDDGSLILMRPLPREEKPFEEKKKKRIRWSFFGNKKKETNDNKKAVVTSTKSPPKKKNKEQAASPGKKENTPFQSASNLFRRSKSPAKQARASATESASSSQSKSQSKPQKSQVSGRGRQAFGPRSLARSLSPKKRRAPRYERQRSSPSIVGGISIVEDRSLIMDEEQAIEIDRGRTPSIPRSLSRNASSAGGSNASSLSSKNMPPKTQEPVRTMPLPPSAMKGHRRRPPRTNQNTHRPVINRVPKSRRSYASGHKIDRSMSSVAEYSTAESSIGLIHVRQSTDNLQTLVHCLSADRQEFEKGHRKKSYMADPVPVRVDRLFEQIDSNASVAPSCMTSVVGGDDYDYHMRQRKQQQRARKERIFPQPIPKVVERTRLQSGSRMPSNITEVTGDTQELDEEEEEEERRLRMPEVFDREYSGLSGWTGHDEGEGAYHLNDDDDESTEYDDGTGFFMGGLTGSGVGGGKRTMGSRRRVVDDQSTALDAISEAESSYFTEQSYSVAM</sequence>
<feature type="region of interest" description="Disordered" evidence="1">
    <location>
        <begin position="1"/>
        <end position="22"/>
    </location>
</feature>
<feature type="compositionally biased region" description="Low complexity" evidence="1">
    <location>
        <begin position="199"/>
        <end position="209"/>
    </location>
</feature>
<feature type="compositionally biased region" description="Low complexity" evidence="1">
    <location>
        <begin position="235"/>
        <end position="254"/>
    </location>
</feature>
<feature type="compositionally biased region" description="Low complexity" evidence="1">
    <location>
        <begin position="1"/>
        <end position="11"/>
    </location>
</feature>
<feature type="compositionally biased region" description="Basic and acidic residues" evidence="1">
    <location>
        <begin position="88"/>
        <end position="97"/>
    </location>
</feature>
<feature type="compositionally biased region" description="Polar residues" evidence="1">
    <location>
        <begin position="430"/>
        <end position="447"/>
    </location>
</feature>
<accession>A0A7S3DX05</accession>
<reference evidence="2" key="1">
    <citation type="submission" date="2021-01" db="EMBL/GenBank/DDBJ databases">
        <authorList>
            <person name="Corre E."/>
            <person name="Pelletier E."/>
            <person name="Niang G."/>
            <person name="Scheremetjew M."/>
            <person name="Finn R."/>
            <person name="Kale V."/>
            <person name="Holt S."/>
            <person name="Cochrane G."/>
            <person name="Meng A."/>
            <person name="Brown T."/>
            <person name="Cohen L."/>
        </authorList>
    </citation>
    <scope>NUCLEOTIDE SEQUENCE</scope>
    <source>
        <strain evidence="2">CCMP125</strain>
    </source>
</reference>
<name>A0A7S3DX05_9STRA</name>
<feature type="compositionally biased region" description="Low complexity" evidence="1">
    <location>
        <begin position="142"/>
        <end position="168"/>
    </location>
</feature>